<organism evidence="2">
    <name type="scientific">marine metagenome</name>
    <dbReference type="NCBI Taxonomy" id="408172"/>
    <lineage>
        <taxon>unclassified sequences</taxon>
        <taxon>metagenomes</taxon>
        <taxon>ecological metagenomes</taxon>
    </lineage>
</organism>
<name>A0A382ACM2_9ZZZZ</name>
<accession>A0A382ACM2</accession>
<keyword evidence="1" id="KW-0812">Transmembrane</keyword>
<sequence length="273" mass="31035">MSSLRKRVYQAPLNRLGNRLGHCVGIGLGLLAAGCIIFPPKIHYNSYMQPSELSSDVESYRTEEDGSVSYVAEGLRVNVDYLSDAELNALLPEDSQREEYSTNPYTYGDEVEGDVGYVPNRFSVFRVSVFNQTFAKVEFDPLEVDLLTDQGESLHAYGIPSTSPNQSFERYYRGLRGQSGNEFYRFEVRMGHVRSLGYAEDQPIFKGESYSGLIVFDTLNPQVKKVRFVLPQFALKFDEFDRVIESIDCHFDFDRHIEKWTVEEHASAGSPSQ</sequence>
<feature type="transmembrane region" description="Helical" evidence="1">
    <location>
        <begin position="20"/>
        <end position="39"/>
    </location>
</feature>
<keyword evidence="1" id="KW-0472">Membrane</keyword>
<evidence type="ECO:0000313" key="2">
    <source>
        <dbReference type="EMBL" id="SVA98832.1"/>
    </source>
</evidence>
<keyword evidence="1" id="KW-1133">Transmembrane helix</keyword>
<evidence type="ECO:0000256" key="1">
    <source>
        <dbReference type="SAM" id="Phobius"/>
    </source>
</evidence>
<dbReference type="PROSITE" id="PS51257">
    <property type="entry name" value="PROKAR_LIPOPROTEIN"/>
    <property type="match status" value="1"/>
</dbReference>
<proteinExistence type="predicted"/>
<reference evidence="2" key="1">
    <citation type="submission" date="2018-05" db="EMBL/GenBank/DDBJ databases">
        <authorList>
            <person name="Lanie J.A."/>
            <person name="Ng W.-L."/>
            <person name="Kazmierczak K.M."/>
            <person name="Andrzejewski T.M."/>
            <person name="Davidsen T.M."/>
            <person name="Wayne K.J."/>
            <person name="Tettelin H."/>
            <person name="Glass J.I."/>
            <person name="Rusch D."/>
            <person name="Podicherti R."/>
            <person name="Tsui H.-C.T."/>
            <person name="Winkler M.E."/>
        </authorList>
    </citation>
    <scope>NUCLEOTIDE SEQUENCE</scope>
</reference>
<dbReference type="EMBL" id="UINC01024690">
    <property type="protein sequence ID" value="SVA98832.1"/>
    <property type="molecule type" value="Genomic_DNA"/>
</dbReference>
<gene>
    <name evidence="2" type="ORF">METZ01_LOCUS151686</name>
</gene>
<protein>
    <submittedName>
        <fullName evidence="2">Uncharacterized protein</fullName>
    </submittedName>
</protein>
<dbReference type="AlphaFoldDB" id="A0A382ACM2"/>